<dbReference type="STRING" id="1434072.SAMN05216210_0562"/>
<evidence type="ECO:0000313" key="2">
    <source>
        <dbReference type="Proteomes" id="UP000243924"/>
    </source>
</evidence>
<sequence>MVRSPCIAVCSLDEQDMCIGCQRTGDEITRWGRMTDDQRRAVLTLVEQRARAQGLMMDSLGRKESK</sequence>
<dbReference type="Proteomes" id="UP000243924">
    <property type="component" value="Chromosome I"/>
</dbReference>
<dbReference type="PANTHER" id="PTHR35175:SF2">
    <property type="entry name" value="DUF1289 DOMAIN-CONTAINING PROTEIN"/>
    <property type="match status" value="1"/>
</dbReference>
<dbReference type="OrthoDB" id="9811423at2"/>
<gene>
    <name evidence="1" type="ORF">SAMN05216210_0562</name>
</gene>
<name>A0A1H2EBW0_9GAMM</name>
<dbReference type="RefSeq" id="WP_092383925.1">
    <property type="nucleotide sequence ID" value="NZ_LT629787.1"/>
</dbReference>
<dbReference type="InterPro" id="IPR010710">
    <property type="entry name" value="DUF1289"/>
</dbReference>
<reference evidence="2" key="1">
    <citation type="submission" date="2016-10" db="EMBL/GenBank/DDBJ databases">
        <authorList>
            <person name="Varghese N."/>
            <person name="Submissions S."/>
        </authorList>
    </citation>
    <scope>NUCLEOTIDE SEQUENCE [LARGE SCALE GENOMIC DNA]</scope>
    <source>
        <strain evidence="2">CECT 8338</strain>
    </source>
</reference>
<dbReference type="PANTHER" id="PTHR35175">
    <property type="entry name" value="DUF1289 DOMAIN-CONTAINING PROTEIN"/>
    <property type="match status" value="1"/>
</dbReference>
<dbReference type="Pfam" id="PF06945">
    <property type="entry name" value="DUF1289"/>
    <property type="match status" value="1"/>
</dbReference>
<evidence type="ECO:0000313" key="1">
    <source>
        <dbReference type="EMBL" id="SDT92590.1"/>
    </source>
</evidence>
<proteinExistence type="predicted"/>
<dbReference type="AlphaFoldDB" id="A0A1H2EBW0"/>
<evidence type="ECO:0008006" key="3">
    <source>
        <dbReference type="Google" id="ProtNLM"/>
    </source>
</evidence>
<keyword evidence="2" id="KW-1185">Reference proteome</keyword>
<protein>
    <recommendedName>
        <fullName evidence="3">DUF1289 domain-containing protein</fullName>
    </recommendedName>
</protein>
<dbReference type="EMBL" id="LT629787">
    <property type="protein sequence ID" value="SDT92590.1"/>
    <property type="molecule type" value="Genomic_DNA"/>
</dbReference>
<accession>A0A1H2EBW0</accession>
<organism evidence="1 2">
    <name type="scientific">Halopseudomonas salegens</name>
    <dbReference type="NCBI Taxonomy" id="1434072"/>
    <lineage>
        <taxon>Bacteria</taxon>
        <taxon>Pseudomonadati</taxon>
        <taxon>Pseudomonadota</taxon>
        <taxon>Gammaproteobacteria</taxon>
        <taxon>Pseudomonadales</taxon>
        <taxon>Pseudomonadaceae</taxon>
        <taxon>Halopseudomonas</taxon>
    </lineage>
</organism>